<dbReference type="PANTHER" id="PTHR43772:SF2">
    <property type="entry name" value="PUTATIVE (AFU_ORTHOLOGUE AFUA_2G04480)-RELATED"/>
    <property type="match status" value="1"/>
</dbReference>
<evidence type="ECO:0000256" key="6">
    <source>
        <dbReference type="RuleBase" id="RU361187"/>
    </source>
</evidence>
<keyword evidence="8" id="KW-1185">Reference proteome</keyword>
<name>A0ABW2HDU3_9MICO</name>
<dbReference type="InterPro" id="IPR052176">
    <property type="entry name" value="Glycosyl_Hydrlase_43_Enz"/>
</dbReference>
<evidence type="ECO:0000256" key="2">
    <source>
        <dbReference type="ARBA" id="ARBA00022651"/>
    </source>
</evidence>
<evidence type="ECO:0000256" key="5">
    <source>
        <dbReference type="ARBA" id="ARBA00023295"/>
    </source>
</evidence>
<evidence type="ECO:0000313" key="8">
    <source>
        <dbReference type="Proteomes" id="UP001596507"/>
    </source>
</evidence>
<organism evidence="7 8">
    <name type="scientific">Microbacterium fluvii</name>
    <dbReference type="NCBI Taxonomy" id="415215"/>
    <lineage>
        <taxon>Bacteria</taxon>
        <taxon>Bacillati</taxon>
        <taxon>Actinomycetota</taxon>
        <taxon>Actinomycetes</taxon>
        <taxon>Micrococcales</taxon>
        <taxon>Microbacteriaceae</taxon>
        <taxon>Microbacterium</taxon>
    </lineage>
</organism>
<proteinExistence type="inferred from homology"/>
<dbReference type="SUPFAM" id="SSF75005">
    <property type="entry name" value="Arabinanase/levansucrase/invertase"/>
    <property type="match status" value="1"/>
</dbReference>
<sequence length="456" mass="49844">MSTETPSGTVVCSGEGRNPVLPEVFSIPDPEAHVVGDGRLFVYGSLDGPEDTYCSGVYRPVSTRDLRTWTVHDVGFRAEQAPWFGEPLVEAVPYPQKRTPFMIESARRMGPGMLIRSLWAMAFTRSRERFLYAPDAVAHGGRHYLFFCMTDGSEGVAVADVPEGPFRDPVRLPCTGIDPAVFADRDGAVYLYWGQWSAHGVRLDGDLRSFDQASVSRALLTEEEHGFHEGSSVRRIGDTYYFVFADMHRGKPTSLGYATSSSPLGPFRYRGIIVDSDGCDPEAWNNHGSIEEVDGRHYVFYHRSSRGTRYHRRLCIEPIEILPDGSIPEVPMTSQGVGDPFRPGEALPARSACVVGGRARIDVDEAGLEVLELPRTGDRAVFRYLAQGEFAGLTLDGSGAGTVRVLVDGRTIGIAAPGDDGVLRLATPFLVDGEGELVIEAVSSRSLRVRTLTLNG</sequence>
<dbReference type="InterPro" id="IPR006710">
    <property type="entry name" value="Glyco_hydro_43"/>
</dbReference>
<comment type="caution">
    <text evidence="7">The sequence shown here is derived from an EMBL/GenBank/DDBJ whole genome shotgun (WGS) entry which is preliminary data.</text>
</comment>
<keyword evidence="3 6" id="KW-0378">Hydrolase</keyword>
<dbReference type="Proteomes" id="UP001596507">
    <property type="component" value="Unassembled WGS sequence"/>
</dbReference>
<keyword evidence="2" id="KW-0624">Polysaccharide degradation</keyword>
<evidence type="ECO:0000256" key="1">
    <source>
        <dbReference type="ARBA" id="ARBA00009865"/>
    </source>
</evidence>
<dbReference type="PANTHER" id="PTHR43772">
    <property type="entry name" value="ENDO-1,4-BETA-XYLANASE"/>
    <property type="match status" value="1"/>
</dbReference>
<dbReference type="Gene3D" id="2.115.10.20">
    <property type="entry name" value="Glycosyl hydrolase domain, family 43"/>
    <property type="match status" value="1"/>
</dbReference>
<protein>
    <submittedName>
        <fullName evidence="7">Family 43 glycosylhydrolase</fullName>
    </submittedName>
</protein>
<dbReference type="InterPro" id="IPR023296">
    <property type="entry name" value="Glyco_hydro_beta-prop_sf"/>
</dbReference>
<gene>
    <name evidence="7" type="ORF">ACFQRL_10620</name>
</gene>
<dbReference type="RefSeq" id="WP_262874331.1">
    <property type="nucleotide sequence ID" value="NZ_BAABKW010000004.1"/>
</dbReference>
<evidence type="ECO:0000313" key="7">
    <source>
        <dbReference type="EMBL" id="MFC7269414.1"/>
    </source>
</evidence>
<comment type="similarity">
    <text evidence="1 6">Belongs to the glycosyl hydrolase 43 family.</text>
</comment>
<reference evidence="8" key="1">
    <citation type="journal article" date="2019" name="Int. J. Syst. Evol. Microbiol.">
        <title>The Global Catalogue of Microorganisms (GCM) 10K type strain sequencing project: providing services to taxonomists for standard genome sequencing and annotation.</title>
        <authorList>
            <consortium name="The Broad Institute Genomics Platform"/>
            <consortium name="The Broad Institute Genome Sequencing Center for Infectious Disease"/>
            <person name="Wu L."/>
            <person name="Ma J."/>
        </authorList>
    </citation>
    <scope>NUCLEOTIDE SEQUENCE [LARGE SCALE GENOMIC DNA]</scope>
    <source>
        <strain evidence="8">CGMCC 1.15772</strain>
    </source>
</reference>
<evidence type="ECO:0000256" key="4">
    <source>
        <dbReference type="ARBA" id="ARBA00023277"/>
    </source>
</evidence>
<accession>A0ABW2HDU3</accession>
<dbReference type="Pfam" id="PF04616">
    <property type="entry name" value="Glyco_hydro_43"/>
    <property type="match status" value="1"/>
</dbReference>
<dbReference type="EMBL" id="JBHTBE010000002">
    <property type="protein sequence ID" value="MFC7269414.1"/>
    <property type="molecule type" value="Genomic_DNA"/>
</dbReference>
<keyword evidence="5 6" id="KW-0326">Glycosidase</keyword>
<evidence type="ECO:0000256" key="3">
    <source>
        <dbReference type="ARBA" id="ARBA00022801"/>
    </source>
</evidence>
<keyword evidence="2" id="KW-0858">Xylan degradation</keyword>
<dbReference type="CDD" id="cd18620">
    <property type="entry name" value="GH43_XylA-like"/>
    <property type="match status" value="1"/>
</dbReference>
<keyword evidence="4" id="KW-0119">Carbohydrate metabolism</keyword>